<accession>U5NFJ5</accession>
<dbReference type="EMBL" id="CP006771">
    <property type="protein sequence ID" value="AGX88919.1"/>
    <property type="molecule type" value="Genomic_DNA"/>
</dbReference>
<sequence length="40" mass="4866">MNYKDFLIYFLKTLENLFSKLKNNFVKVFSSSPRKKTIDF</sequence>
<gene>
    <name evidence="1" type="ORF">PRV_00765</name>
</gene>
<evidence type="ECO:0000313" key="1">
    <source>
        <dbReference type="EMBL" id="AGX88919.1"/>
    </source>
</evidence>
<proteinExistence type="predicted"/>
<protein>
    <submittedName>
        <fullName evidence="1">Uncharacterized protein</fullName>
    </submittedName>
</protein>
<keyword evidence="2" id="KW-1185">Reference proteome</keyword>
<dbReference type="STRING" id="1403316.PRV_00765"/>
<dbReference type="PATRIC" id="fig|1403316.3.peg.128"/>
<dbReference type="AlphaFoldDB" id="U5NFJ5"/>
<organism evidence="1 2">
    <name type="scientific">Mycoplasma parvum str. Indiana</name>
    <dbReference type="NCBI Taxonomy" id="1403316"/>
    <lineage>
        <taxon>Bacteria</taxon>
        <taxon>Bacillati</taxon>
        <taxon>Mycoplasmatota</taxon>
        <taxon>Mollicutes</taxon>
        <taxon>Mycoplasmataceae</taxon>
        <taxon>Mycoplasma</taxon>
    </lineage>
</organism>
<name>U5NFJ5_9MOLU</name>
<evidence type="ECO:0000313" key="2">
    <source>
        <dbReference type="Proteomes" id="UP000017119"/>
    </source>
</evidence>
<dbReference type="HOGENOM" id="CLU_3292749_0_0_14"/>
<dbReference type="KEGG" id="mpv:PRV_00765"/>
<reference evidence="1 2" key="1">
    <citation type="journal article" date="2013" name="Genome Announc.">
        <title>Genome Sequence of Mycoplasma parvum (Formerly Eperythrozoon parvum), a Diminutive Hemoplasma of the Pig.</title>
        <authorList>
            <person name="do Nascimento N.C."/>
            <person name="Dos Santos A.P."/>
            <person name="Chu Y."/>
            <person name="Guimaraes A.M."/>
            <person name="Pagliaro A."/>
            <person name="Messick J.B."/>
        </authorList>
    </citation>
    <scope>NUCLEOTIDE SEQUENCE [LARGE SCALE GENOMIC DNA]</scope>
    <source>
        <strain evidence="1 2">Indiana</strain>
    </source>
</reference>
<dbReference type="Proteomes" id="UP000017119">
    <property type="component" value="Chromosome"/>
</dbReference>